<gene>
    <name evidence="1" type="ORF">J1N35_018669</name>
</gene>
<organism evidence="1 2">
    <name type="scientific">Gossypium stocksii</name>
    <dbReference type="NCBI Taxonomy" id="47602"/>
    <lineage>
        <taxon>Eukaryota</taxon>
        <taxon>Viridiplantae</taxon>
        <taxon>Streptophyta</taxon>
        <taxon>Embryophyta</taxon>
        <taxon>Tracheophyta</taxon>
        <taxon>Spermatophyta</taxon>
        <taxon>Magnoliopsida</taxon>
        <taxon>eudicotyledons</taxon>
        <taxon>Gunneridae</taxon>
        <taxon>Pentapetalae</taxon>
        <taxon>rosids</taxon>
        <taxon>malvids</taxon>
        <taxon>Malvales</taxon>
        <taxon>Malvaceae</taxon>
        <taxon>Malvoideae</taxon>
        <taxon>Gossypium</taxon>
    </lineage>
</organism>
<evidence type="ECO:0000313" key="2">
    <source>
        <dbReference type="Proteomes" id="UP000828251"/>
    </source>
</evidence>
<dbReference type="EMBL" id="JAIQCV010000006">
    <property type="protein sequence ID" value="KAH1091412.1"/>
    <property type="molecule type" value="Genomic_DNA"/>
</dbReference>
<reference evidence="1 2" key="1">
    <citation type="journal article" date="2021" name="Plant Biotechnol. J.">
        <title>Multi-omics assisted identification of the key and species-specific regulatory components of drought-tolerant mechanisms in Gossypium stocksii.</title>
        <authorList>
            <person name="Yu D."/>
            <person name="Ke L."/>
            <person name="Zhang D."/>
            <person name="Wu Y."/>
            <person name="Sun Y."/>
            <person name="Mei J."/>
            <person name="Sun J."/>
            <person name="Sun Y."/>
        </authorList>
    </citation>
    <scope>NUCLEOTIDE SEQUENCE [LARGE SCALE GENOMIC DNA]</scope>
    <source>
        <strain evidence="2">cv. E1</strain>
        <tissue evidence="1">Leaf</tissue>
    </source>
</reference>
<accession>A0A9D3VQI5</accession>
<dbReference type="Proteomes" id="UP000828251">
    <property type="component" value="Unassembled WGS sequence"/>
</dbReference>
<name>A0A9D3VQI5_9ROSI</name>
<sequence>DNRLIFPNSSHHREGLTPRCQLFATWGCSVVQRLGCSPIIAIRELGLECHEIVQSISGMDVRALRGPFPSIREPERRTSGVPIIVPTVNIG</sequence>
<keyword evidence="2" id="KW-1185">Reference proteome</keyword>
<evidence type="ECO:0000313" key="1">
    <source>
        <dbReference type="EMBL" id="KAH1091412.1"/>
    </source>
</evidence>
<feature type="non-terminal residue" evidence="1">
    <location>
        <position position="1"/>
    </location>
</feature>
<proteinExistence type="predicted"/>
<comment type="caution">
    <text evidence="1">The sequence shown here is derived from an EMBL/GenBank/DDBJ whole genome shotgun (WGS) entry which is preliminary data.</text>
</comment>
<dbReference type="AlphaFoldDB" id="A0A9D3VQI5"/>
<dbReference type="OrthoDB" id="1397804at2759"/>
<protein>
    <submittedName>
        <fullName evidence="1">Uncharacterized protein</fullName>
    </submittedName>
</protein>